<keyword evidence="3" id="KW-1185">Reference proteome</keyword>
<dbReference type="PROSITE" id="PS51257">
    <property type="entry name" value="PROKAR_LIPOPROTEIN"/>
    <property type="match status" value="1"/>
</dbReference>
<name>B2FHE0_STRMK</name>
<protein>
    <recommendedName>
        <fullName evidence="4">Inhibitor of vertebrate lysozyme (Ivy)</fullName>
    </recommendedName>
</protein>
<evidence type="ECO:0000313" key="3">
    <source>
        <dbReference type="Proteomes" id="UP000008840"/>
    </source>
</evidence>
<accession>B2FHE0</accession>
<dbReference type="KEGG" id="sml:Smlt0174"/>
<evidence type="ECO:0008006" key="4">
    <source>
        <dbReference type="Google" id="ProtNLM"/>
    </source>
</evidence>
<dbReference type="HOGENOM" id="CLU_1250002_0_0_6"/>
<dbReference type="EMBL" id="AM743169">
    <property type="protein sequence ID" value="CAQ43783.1"/>
    <property type="molecule type" value="Genomic_DNA"/>
</dbReference>
<dbReference type="EnsemblBacteria" id="CAQ43783">
    <property type="protein sequence ID" value="CAQ43783"/>
    <property type="gene ID" value="Smlt0174"/>
</dbReference>
<evidence type="ECO:0000256" key="1">
    <source>
        <dbReference type="SAM" id="MobiDB-lite"/>
    </source>
</evidence>
<reference evidence="2 3" key="1">
    <citation type="journal article" date="2008" name="Genome Biol.">
        <title>The complete genome, comparative and functional analysis of Stenotrophomonas maltophilia reveals an organism heavily shielded by drug resistance determinants.</title>
        <authorList>
            <person name="Crossman L.C."/>
            <person name="Gould V.C."/>
            <person name="Dow J.M."/>
            <person name="Vernikos G.S."/>
            <person name="Okazaki A."/>
            <person name="Sebaihia M."/>
            <person name="Saunders D."/>
            <person name="Arrowsmith C."/>
            <person name="Carver T."/>
            <person name="Peters N."/>
            <person name="Adlem E."/>
            <person name="Kerhornou A."/>
            <person name="Lord A."/>
            <person name="Murphy L."/>
            <person name="Seeger K."/>
            <person name="Squares R."/>
            <person name="Rutter S."/>
            <person name="Quail M.A."/>
            <person name="Rajandream M.A."/>
            <person name="Harris D."/>
            <person name="Churcher C."/>
            <person name="Bentley S.D."/>
            <person name="Parkhill J."/>
            <person name="Thomson N.R."/>
            <person name="Avison M.B."/>
        </authorList>
    </citation>
    <scope>NUCLEOTIDE SEQUENCE [LARGE SCALE GENOMIC DNA]</scope>
    <source>
        <strain evidence="2 3">K279a</strain>
    </source>
</reference>
<gene>
    <name evidence="2" type="ordered locus">Smlt0174</name>
</gene>
<dbReference type="InterPro" id="IPR036501">
    <property type="entry name" value="Inhibitor_vert_lysozyme_sf"/>
</dbReference>
<feature type="region of interest" description="Disordered" evidence="1">
    <location>
        <begin position="59"/>
        <end position="87"/>
    </location>
</feature>
<dbReference type="Gene3D" id="3.40.1420.10">
    <property type="entry name" value="Inhibitor of vertebrate lysozyme"/>
    <property type="match status" value="1"/>
</dbReference>
<organism evidence="2 3">
    <name type="scientific">Stenotrophomonas maltophilia (strain K279a)</name>
    <dbReference type="NCBI Taxonomy" id="522373"/>
    <lineage>
        <taxon>Bacteria</taxon>
        <taxon>Pseudomonadati</taxon>
        <taxon>Pseudomonadota</taxon>
        <taxon>Gammaproteobacteria</taxon>
        <taxon>Lysobacterales</taxon>
        <taxon>Lysobacteraceae</taxon>
        <taxon>Stenotrophomonas</taxon>
        <taxon>Stenotrophomonas maltophilia group</taxon>
    </lineage>
</organism>
<dbReference type="AlphaFoldDB" id="B2FHE0"/>
<dbReference type="SUPFAM" id="SSF89872">
    <property type="entry name" value="Inhibitor of vertebrate lysozyme, Ivy"/>
    <property type="match status" value="1"/>
</dbReference>
<evidence type="ECO:0000313" key="2">
    <source>
        <dbReference type="EMBL" id="CAQ43783.1"/>
    </source>
</evidence>
<dbReference type="Pfam" id="PF08816">
    <property type="entry name" value="Ivy"/>
    <property type="match status" value="1"/>
</dbReference>
<dbReference type="Proteomes" id="UP000008840">
    <property type="component" value="Chromosome"/>
</dbReference>
<proteinExistence type="predicted"/>
<sequence>MDAAQIRQGHGMKMRITGMAMMAALLAACGQAPEKTGETAPAVAPAPTAEAPAAVATVVEKEPSAEDGVDPSVSDNEGEPEDPSAGGELTCVDNPLATHFFTLVGGNTVDDCGRKDPKVLAAFNALMKSTAAAESADKEIPSLRERLLSGPSGPGELVVLQGEPWWFYTACQAHDCPGTALAMLYSPDQSKMVGRLTARCRVWWLGEPTAEQRAQIEQRQPLPDAALKEDSALCE</sequence>